<comment type="function">
    <text evidence="4">One of the essential components for the initiation of protein synthesis. Stabilizes the binding of IF-2 and IF-3 on the 30S subunit to which N-formylmethionyl-tRNA(fMet) subsequently binds. Helps modulate mRNA selection, yielding the 30S pre-initiation complex (PIC). Upon addition of the 50S ribosomal subunit IF-1, IF-2 and IF-3 are released leaving the mature 70S translation initiation complex.</text>
</comment>
<dbReference type="GO" id="GO:0043022">
    <property type="term" value="F:ribosome binding"/>
    <property type="evidence" value="ECO:0007669"/>
    <property type="project" value="UniProtKB-UniRule"/>
</dbReference>
<dbReference type="InterPro" id="IPR006196">
    <property type="entry name" value="RNA-binding_domain_S1_IF1"/>
</dbReference>
<sequence length="72" mass="8087">MAKDDVIEVEGTVVEALPNAMFQVQLDNGHKVLAHVSGKLRMNFIRILPGDRVTVELSPYDLSRGRIVWRGK</sequence>
<dbReference type="HOGENOM" id="CLU_151267_1_0_9"/>
<protein>
    <recommendedName>
        <fullName evidence="4 5">Translation initiation factor IF-1</fullName>
    </recommendedName>
</protein>
<dbReference type="Proteomes" id="UP000029669">
    <property type="component" value="Chromosome"/>
</dbReference>
<dbReference type="InterPro" id="IPR012340">
    <property type="entry name" value="NA-bd_OB-fold"/>
</dbReference>
<keyword evidence="4" id="KW-0699">rRNA-binding</keyword>
<dbReference type="SMART" id="SM00316">
    <property type="entry name" value="S1"/>
    <property type="match status" value="1"/>
</dbReference>
<accession>A0A097ATM8</accession>
<dbReference type="GO" id="GO:0005829">
    <property type="term" value="C:cytosol"/>
    <property type="evidence" value="ECO:0007669"/>
    <property type="project" value="TreeGrafter"/>
</dbReference>
<dbReference type="GO" id="GO:0019843">
    <property type="term" value="F:rRNA binding"/>
    <property type="evidence" value="ECO:0007669"/>
    <property type="project" value="UniProtKB-UniRule"/>
</dbReference>
<comment type="subcellular location">
    <subcellularLocation>
        <location evidence="4">Cytoplasm</location>
    </subcellularLocation>
</comment>
<name>A0A097ATM8_THEKI</name>
<dbReference type="InterPro" id="IPR004368">
    <property type="entry name" value="TIF_IF1"/>
</dbReference>
<organism evidence="7 8">
    <name type="scientific">Thermoanaerobacter kivui</name>
    <name type="common">Acetogenium kivui</name>
    <dbReference type="NCBI Taxonomy" id="2325"/>
    <lineage>
        <taxon>Bacteria</taxon>
        <taxon>Bacillati</taxon>
        <taxon>Bacillota</taxon>
        <taxon>Clostridia</taxon>
        <taxon>Thermoanaerobacterales</taxon>
        <taxon>Thermoanaerobacteraceae</taxon>
        <taxon>Thermoanaerobacter</taxon>
    </lineage>
</organism>
<evidence type="ECO:0000256" key="1">
    <source>
        <dbReference type="ARBA" id="ARBA00010939"/>
    </source>
</evidence>
<dbReference type="KEGG" id="tki:TKV_c20340"/>
<evidence type="ECO:0000256" key="5">
    <source>
        <dbReference type="NCBIfam" id="TIGR00008"/>
    </source>
</evidence>
<dbReference type="SUPFAM" id="SSF50249">
    <property type="entry name" value="Nucleic acid-binding proteins"/>
    <property type="match status" value="1"/>
</dbReference>
<evidence type="ECO:0000256" key="3">
    <source>
        <dbReference type="ARBA" id="ARBA00022917"/>
    </source>
</evidence>
<dbReference type="Gene3D" id="2.40.50.140">
    <property type="entry name" value="Nucleic acid-binding proteins"/>
    <property type="match status" value="1"/>
</dbReference>
<keyword evidence="4" id="KW-0694">RNA-binding</keyword>
<dbReference type="InterPro" id="IPR003029">
    <property type="entry name" value="S1_domain"/>
</dbReference>
<dbReference type="GO" id="GO:0003743">
    <property type="term" value="F:translation initiation factor activity"/>
    <property type="evidence" value="ECO:0007669"/>
    <property type="project" value="UniProtKB-UniRule"/>
</dbReference>
<dbReference type="PANTHER" id="PTHR33370">
    <property type="entry name" value="TRANSLATION INITIATION FACTOR IF-1, CHLOROPLASTIC"/>
    <property type="match status" value="1"/>
</dbReference>
<evidence type="ECO:0000313" key="7">
    <source>
        <dbReference type="EMBL" id="AIS53168.1"/>
    </source>
</evidence>
<dbReference type="RefSeq" id="WP_049685798.1">
    <property type="nucleotide sequence ID" value="NZ_CP009170.1"/>
</dbReference>
<dbReference type="HAMAP" id="MF_00075">
    <property type="entry name" value="IF_1"/>
    <property type="match status" value="1"/>
</dbReference>
<dbReference type="PANTHER" id="PTHR33370:SF1">
    <property type="entry name" value="TRANSLATION INITIATION FACTOR IF-1, CHLOROPLASTIC"/>
    <property type="match status" value="1"/>
</dbReference>
<proteinExistence type="inferred from homology"/>
<keyword evidence="2 4" id="KW-0396">Initiation factor</keyword>
<comment type="subunit">
    <text evidence="4">Component of the 30S ribosomal translation pre-initiation complex which assembles on the 30S ribosome in the order IF-2 and IF-3, IF-1 and N-formylmethionyl-tRNA(fMet); mRNA recruitment can occur at any time during PIC assembly.</text>
</comment>
<keyword evidence="3 4" id="KW-0648">Protein biosynthesis</keyword>
<evidence type="ECO:0000259" key="6">
    <source>
        <dbReference type="PROSITE" id="PS50832"/>
    </source>
</evidence>
<comment type="similarity">
    <text evidence="1 4">Belongs to the IF-1 family.</text>
</comment>
<dbReference type="PROSITE" id="PS50832">
    <property type="entry name" value="S1_IF1_TYPE"/>
    <property type="match status" value="1"/>
</dbReference>
<evidence type="ECO:0000256" key="4">
    <source>
        <dbReference type="HAMAP-Rule" id="MF_00075"/>
    </source>
</evidence>
<dbReference type="FunFam" id="2.40.50.140:FF:000002">
    <property type="entry name" value="Translation initiation factor IF-1"/>
    <property type="match status" value="1"/>
</dbReference>
<dbReference type="CDD" id="cd04451">
    <property type="entry name" value="S1_IF1"/>
    <property type="match status" value="1"/>
</dbReference>
<dbReference type="AlphaFoldDB" id="A0A097ATM8"/>
<dbReference type="EMBL" id="CP009170">
    <property type="protein sequence ID" value="AIS53168.1"/>
    <property type="molecule type" value="Genomic_DNA"/>
</dbReference>
<dbReference type="OrthoDB" id="9803250at2"/>
<evidence type="ECO:0000256" key="2">
    <source>
        <dbReference type="ARBA" id="ARBA00022540"/>
    </source>
</evidence>
<reference evidence="8" key="1">
    <citation type="journal article" date="2015" name="Genome Announc.">
        <title>Whole-Genome Sequences of 80 Environmental and Clinical Isolates of Burkholderia pseudomallei.</title>
        <authorList>
            <person name="Johnson S.L."/>
            <person name="Baker A.L."/>
            <person name="Chain P.S."/>
            <person name="Currie B.J."/>
            <person name="Daligault H.E."/>
            <person name="Davenport K.W."/>
            <person name="Davis C.B."/>
            <person name="Inglis T.J."/>
            <person name="Kaestli M."/>
            <person name="Koren S."/>
            <person name="Mayo M."/>
            <person name="Merritt A.J."/>
            <person name="Price E.P."/>
            <person name="Sarovich D.S."/>
            <person name="Warner J."/>
            <person name="Rosovitz M.J."/>
        </authorList>
    </citation>
    <scope>NUCLEOTIDE SEQUENCE [LARGE SCALE GENOMIC DNA]</scope>
    <source>
        <strain evidence="8">DSM 2030</strain>
    </source>
</reference>
<feature type="domain" description="S1-like" evidence="6">
    <location>
        <begin position="1"/>
        <end position="72"/>
    </location>
</feature>
<keyword evidence="4" id="KW-0963">Cytoplasm</keyword>
<evidence type="ECO:0000313" key="8">
    <source>
        <dbReference type="Proteomes" id="UP000029669"/>
    </source>
</evidence>
<gene>
    <name evidence="4 7" type="primary">infA</name>
    <name evidence="7" type="ORF">TKV_c20340</name>
</gene>
<dbReference type="NCBIfam" id="TIGR00008">
    <property type="entry name" value="infA"/>
    <property type="match status" value="1"/>
</dbReference>
<dbReference type="STRING" id="2325.TKV_c20340"/>
<dbReference type="Pfam" id="PF01176">
    <property type="entry name" value="eIF-1a"/>
    <property type="match status" value="1"/>
</dbReference>
<dbReference type="eggNOG" id="COG0361">
    <property type="taxonomic scope" value="Bacteria"/>
</dbReference>
<keyword evidence="8" id="KW-1185">Reference proteome</keyword>